<dbReference type="EMBL" id="JAQQBS010001426">
    <property type="protein sequence ID" value="KAK0157241.1"/>
    <property type="molecule type" value="Genomic_DNA"/>
</dbReference>
<proteinExistence type="predicted"/>
<sequence>MCECIPHCRSDRIRNRYVAFPYLVQKKRRHIHTRCSTVIGYYSVVQSHILGDAYENENEFEQIHFQILNLQEEILCRQEKLETLITDFEIDVESDVTPNEIADKYEKITEEFERIKDYQKTIGDLTAKHKILFEKLEAQCAISNALHNKIPTQNNSCRQVPVPVPRTSVPFSWIPVLAPRMLIPISQTKTTMHKANHPQSIRSRHIPLSLNLNDYTKNVKNDTIKNYAKIHTQMPSLVESDLRENLNVNLDLLAATNNKKISNATTDKNNLSKIVQVIKLKLLNRLRER</sequence>
<organism evidence="1 2">
    <name type="scientific">Microctonus aethiopoides</name>
    <dbReference type="NCBI Taxonomy" id="144406"/>
    <lineage>
        <taxon>Eukaryota</taxon>
        <taxon>Metazoa</taxon>
        <taxon>Ecdysozoa</taxon>
        <taxon>Arthropoda</taxon>
        <taxon>Hexapoda</taxon>
        <taxon>Insecta</taxon>
        <taxon>Pterygota</taxon>
        <taxon>Neoptera</taxon>
        <taxon>Endopterygota</taxon>
        <taxon>Hymenoptera</taxon>
        <taxon>Apocrita</taxon>
        <taxon>Ichneumonoidea</taxon>
        <taxon>Braconidae</taxon>
        <taxon>Euphorinae</taxon>
        <taxon>Microctonus</taxon>
    </lineage>
</organism>
<dbReference type="Proteomes" id="UP001168990">
    <property type="component" value="Unassembled WGS sequence"/>
</dbReference>
<evidence type="ECO:0000313" key="1">
    <source>
        <dbReference type="EMBL" id="KAK0157241.1"/>
    </source>
</evidence>
<dbReference type="AlphaFoldDB" id="A0AA39C3H8"/>
<gene>
    <name evidence="1" type="ORF">PV328_011702</name>
</gene>
<protein>
    <submittedName>
        <fullName evidence="1">Uncharacterized protein</fullName>
    </submittedName>
</protein>
<evidence type="ECO:0000313" key="2">
    <source>
        <dbReference type="Proteomes" id="UP001168990"/>
    </source>
</evidence>
<comment type="caution">
    <text evidence="1">The sequence shown here is derived from an EMBL/GenBank/DDBJ whole genome shotgun (WGS) entry which is preliminary data.</text>
</comment>
<name>A0AA39C3H8_9HYME</name>
<reference evidence="1" key="2">
    <citation type="submission" date="2023-03" db="EMBL/GenBank/DDBJ databases">
        <authorList>
            <person name="Inwood S.N."/>
            <person name="Skelly J.G."/>
            <person name="Guhlin J."/>
            <person name="Harrop T.W.R."/>
            <person name="Goldson S.G."/>
            <person name="Dearden P.K."/>
        </authorList>
    </citation>
    <scope>NUCLEOTIDE SEQUENCE</scope>
    <source>
        <strain evidence="1">Irish</strain>
        <tissue evidence="1">Whole body</tissue>
    </source>
</reference>
<accession>A0AA39C3H8</accession>
<reference evidence="1" key="1">
    <citation type="journal article" date="2023" name="bioRxiv">
        <title>Scaffold-level genome assemblies of two parasitoid biocontrol wasps reveal the parthenogenesis mechanism and an associated novel virus.</title>
        <authorList>
            <person name="Inwood S."/>
            <person name="Skelly J."/>
            <person name="Guhlin J."/>
            <person name="Harrop T."/>
            <person name="Goldson S."/>
            <person name="Dearden P."/>
        </authorList>
    </citation>
    <scope>NUCLEOTIDE SEQUENCE</scope>
    <source>
        <strain evidence="1">Irish</strain>
        <tissue evidence="1">Whole body</tissue>
    </source>
</reference>
<keyword evidence="2" id="KW-1185">Reference proteome</keyword>